<comment type="caution">
    <text evidence="2">The sequence shown here is derived from an EMBL/GenBank/DDBJ whole genome shotgun (WGS) entry which is preliminary data.</text>
</comment>
<evidence type="ECO:0000256" key="1">
    <source>
        <dbReference type="SAM" id="Phobius"/>
    </source>
</evidence>
<evidence type="ECO:0008006" key="4">
    <source>
        <dbReference type="Google" id="ProtNLM"/>
    </source>
</evidence>
<dbReference type="OrthoDB" id="446201at2759"/>
<reference evidence="2 3" key="1">
    <citation type="submission" date="2016-02" db="EMBL/GenBank/DDBJ databases">
        <title>Genome analysis of coral dinoflagellate symbionts highlights evolutionary adaptations to a symbiotic lifestyle.</title>
        <authorList>
            <person name="Aranda M."/>
            <person name="Li Y."/>
            <person name="Liew Y.J."/>
            <person name="Baumgarten S."/>
            <person name="Simakov O."/>
            <person name="Wilson M."/>
            <person name="Piel J."/>
            <person name="Ashoor H."/>
            <person name="Bougouffa S."/>
            <person name="Bajic V.B."/>
            <person name="Ryu T."/>
            <person name="Ravasi T."/>
            <person name="Bayer T."/>
            <person name="Micklem G."/>
            <person name="Kim H."/>
            <person name="Bhak J."/>
            <person name="Lajeunesse T.C."/>
            <person name="Voolstra C.R."/>
        </authorList>
    </citation>
    <scope>NUCLEOTIDE SEQUENCE [LARGE SCALE GENOMIC DNA]</scope>
    <source>
        <strain evidence="2 3">CCMP2467</strain>
    </source>
</reference>
<organism evidence="2 3">
    <name type="scientific">Symbiodinium microadriaticum</name>
    <name type="common">Dinoflagellate</name>
    <name type="synonym">Zooxanthella microadriatica</name>
    <dbReference type="NCBI Taxonomy" id="2951"/>
    <lineage>
        <taxon>Eukaryota</taxon>
        <taxon>Sar</taxon>
        <taxon>Alveolata</taxon>
        <taxon>Dinophyceae</taxon>
        <taxon>Suessiales</taxon>
        <taxon>Symbiodiniaceae</taxon>
        <taxon>Symbiodinium</taxon>
    </lineage>
</organism>
<protein>
    <recommendedName>
        <fullName evidence="4">Ubiquitin-like domain-containing protein</fullName>
    </recommendedName>
</protein>
<name>A0A1Q9C2X1_SYMMI</name>
<feature type="transmembrane region" description="Helical" evidence="1">
    <location>
        <begin position="662"/>
        <end position="691"/>
    </location>
</feature>
<keyword evidence="1" id="KW-0812">Transmembrane</keyword>
<dbReference type="AlphaFoldDB" id="A0A1Q9C2X1"/>
<dbReference type="InterPro" id="IPR009091">
    <property type="entry name" value="RCC1/BLIP-II"/>
</dbReference>
<dbReference type="Gene3D" id="2.130.10.30">
    <property type="entry name" value="Regulator of chromosome condensation 1/beta-lactamase-inhibitor protein II"/>
    <property type="match status" value="1"/>
</dbReference>
<gene>
    <name evidence="2" type="ORF">AK812_SmicGene42682</name>
</gene>
<sequence length="1097" mass="120283">MIPEPFILEAYGMEHGNVALHVEVGLVSGRTTRVQAALDETVGALKRRAQIALGVGMGSLLDSSGCIVDGCMPVKKARMRNGDRLTLLRTSSVQVQASIGAFAAILGDGSVVTWGDPLFGGDRSRVQDRLKNVQQIQSSLSAFAAILDDGSVVTWGEANAGGDSSAVQDQLNNVQQIQASSQCLCLCCHSGRWIRCGAFAAILGDGSVVTWGDPVYGGDSSRVQDRLKNVQQVQGTENAFAAILDGGSIVTWGDAECGGDCLVRGLLRCYSTWHKQMHLRGEFNDWGQDSDLDMVPVDHFTWAANLSVDRFLRAKFAPGRGWEKSYGIHPTRKLLYGLPLFDPRSKDFEVEPYMSGAAASRRWMVKRGRWSAHESITTSADFAADIWISHHCTPEPPPCEPPEASQVGWKCHSYRSGEDFAWCASAGTQGCVMFAPRNASEEMASCGSCDCCRQQVAVLPKGDRRQCCILFNDLLLNYTITDDLSRCVARGASPAPSWTLSSQTIFQDARGSRCTGAGSQEVEKAASQTIMPTEASEGFFHLAVVMAANFTAQPEADDSWIKIRFWHTEPEPTPEPIVEEDRGVGSRPVLEFFRDWLGEWTIFEPEPNPAGVPSGEGYSEKSEDASDHWFVTFWLNLLFKVADTGFVYCGALCASVGYAAKWAYWLAVAVVGVFCLQLAVWTISWVVIPVFRHAYAFYRYLTGQGPWHEAALAEWEDGPDFTWFADQSAPAVREVDASVVARARQRPEARHRTRALDTVAEEVPLDGWPDLLATFVKAHLVRHKESHPDEHLSTNHDLEALRLAVAEGGPELATQAEAELERTEPVKAGESVAYFSEATPGEHCLECEMRWESHSWPVADYGDRLGMPPGVSDQVKGAPASDEPEGRQCLVLHCVAGVLHRKQGRLPTAAEVASAAAKVRKDLLDRAVSSDTALGPVPEELSRAEADLRIYAHDLRHWAHDKDYRCLAAYPLPFFSRYRLLFLRVDSRNHVTSEEIRGADATAYSEPIVLVIYQGHMRLVCAAPGLVSGAFPHPRVVPALGWADLLEAAGTPEAWYKPGAVLRCAHCVPNQDTRRTGRGFGVLGLHPHFRAHAPTLK</sequence>
<proteinExistence type="predicted"/>
<keyword evidence="1" id="KW-0472">Membrane</keyword>
<keyword evidence="3" id="KW-1185">Reference proteome</keyword>
<accession>A0A1Q9C2X1</accession>
<evidence type="ECO:0000313" key="2">
    <source>
        <dbReference type="EMBL" id="OLP77274.1"/>
    </source>
</evidence>
<dbReference type="Proteomes" id="UP000186817">
    <property type="component" value="Unassembled WGS sequence"/>
</dbReference>
<keyword evidence="1" id="KW-1133">Transmembrane helix</keyword>
<feature type="non-terminal residue" evidence="2">
    <location>
        <position position="1097"/>
    </location>
</feature>
<dbReference type="EMBL" id="LSRX01001802">
    <property type="protein sequence ID" value="OLP77274.1"/>
    <property type="molecule type" value="Genomic_DNA"/>
</dbReference>
<evidence type="ECO:0000313" key="3">
    <source>
        <dbReference type="Proteomes" id="UP000186817"/>
    </source>
</evidence>
<dbReference type="SUPFAM" id="SSF50985">
    <property type="entry name" value="RCC1/BLIP-II"/>
    <property type="match status" value="1"/>
</dbReference>